<dbReference type="AlphaFoldDB" id="A0AAD5DDT9"/>
<gene>
    <name evidence="1" type="ORF">M8C21_003175</name>
</gene>
<organism evidence="1 2">
    <name type="scientific">Ambrosia artemisiifolia</name>
    <name type="common">Common ragweed</name>
    <dbReference type="NCBI Taxonomy" id="4212"/>
    <lineage>
        <taxon>Eukaryota</taxon>
        <taxon>Viridiplantae</taxon>
        <taxon>Streptophyta</taxon>
        <taxon>Embryophyta</taxon>
        <taxon>Tracheophyta</taxon>
        <taxon>Spermatophyta</taxon>
        <taxon>Magnoliopsida</taxon>
        <taxon>eudicotyledons</taxon>
        <taxon>Gunneridae</taxon>
        <taxon>Pentapetalae</taxon>
        <taxon>asterids</taxon>
        <taxon>campanulids</taxon>
        <taxon>Asterales</taxon>
        <taxon>Asteraceae</taxon>
        <taxon>Asteroideae</taxon>
        <taxon>Heliantheae alliance</taxon>
        <taxon>Heliantheae</taxon>
        <taxon>Ambrosia</taxon>
    </lineage>
</organism>
<reference evidence="1" key="1">
    <citation type="submission" date="2022-06" db="EMBL/GenBank/DDBJ databases">
        <title>Uncovering the hologenomic basis of an extraordinary plant invasion.</title>
        <authorList>
            <person name="Bieker V.C."/>
            <person name="Martin M.D."/>
            <person name="Gilbert T."/>
            <person name="Hodgins K."/>
            <person name="Battlay P."/>
            <person name="Petersen B."/>
            <person name="Wilson J."/>
        </authorList>
    </citation>
    <scope>NUCLEOTIDE SEQUENCE</scope>
    <source>
        <strain evidence="1">AA19_3_7</strain>
        <tissue evidence="1">Leaf</tissue>
    </source>
</reference>
<comment type="caution">
    <text evidence="1">The sequence shown here is derived from an EMBL/GenBank/DDBJ whole genome shotgun (WGS) entry which is preliminary data.</text>
</comment>
<protein>
    <submittedName>
        <fullName evidence="1">Uncharacterized protein</fullName>
    </submittedName>
</protein>
<name>A0AAD5DDT9_AMBAR</name>
<evidence type="ECO:0000313" key="2">
    <source>
        <dbReference type="Proteomes" id="UP001206925"/>
    </source>
</evidence>
<dbReference type="Proteomes" id="UP001206925">
    <property type="component" value="Unassembled WGS sequence"/>
</dbReference>
<dbReference type="EMBL" id="JAMZMK010000087">
    <property type="protein sequence ID" value="KAI7757669.1"/>
    <property type="molecule type" value="Genomic_DNA"/>
</dbReference>
<sequence>FHPQKSNEQGFLFIRYDLLCLSILSSEATLSSSSILSTISCVHQLSQQSHESLSANLAPIDLPYSDITQVYNGGADCCGISQMAKKLNKSVEGLNLDFAAKEHFSYGHMPKKSL</sequence>
<accession>A0AAD5DDT9</accession>
<feature type="non-terminal residue" evidence="1">
    <location>
        <position position="1"/>
    </location>
</feature>
<keyword evidence="2" id="KW-1185">Reference proteome</keyword>
<evidence type="ECO:0000313" key="1">
    <source>
        <dbReference type="EMBL" id="KAI7757669.1"/>
    </source>
</evidence>
<proteinExistence type="predicted"/>